<reference evidence="1" key="1">
    <citation type="submission" date="2018-06" db="EMBL/GenBank/DDBJ databases">
        <authorList>
            <person name="Zhirakovskaya E."/>
        </authorList>
    </citation>
    <scope>NUCLEOTIDE SEQUENCE</scope>
</reference>
<gene>
    <name evidence="1" type="ORF">MNBD_ALPHA01-300</name>
</gene>
<dbReference type="EMBL" id="UOEJ01000230">
    <property type="protein sequence ID" value="VAW06161.1"/>
    <property type="molecule type" value="Genomic_DNA"/>
</dbReference>
<proteinExistence type="predicted"/>
<sequence>MNNFTKMLMLTSTLVLLIGGGLSVYFTFQGNKAVTIVNEDKNGIAIDGFDAVAYHTAATAQKGLNGFQVTWAGSIWYFTSLENRQAFSENPEEYAPQYGGYDPFGMAMNGTAQPATPELWAIEDGKLYLFHSGQTRALWYENRAENQKNAHIQWTRLKQQARYKTEME</sequence>
<evidence type="ECO:0008006" key="2">
    <source>
        <dbReference type="Google" id="ProtNLM"/>
    </source>
</evidence>
<dbReference type="AlphaFoldDB" id="A0A3B0SIV8"/>
<evidence type="ECO:0000313" key="1">
    <source>
        <dbReference type="EMBL" id="VAW06161.1"/>
    </source>
</evidence>
<organism evidence="1">
    <name type="scientific">hydrothermal vent metagenome</name>
    <dbReference type="NCBI Taxonomy" id="652676"/>
    <lineage>
        <taxon>unclassified sequences</taxon>
        <taxon>metagenomes</taxon>
        <taxon>ecological metagenomes</taxon>
    </lineage>
</organism>
<accession>A0A3B0SIV8</accession>
<dbReference type="NCBIfam" id="NF041384">
    <property type="entry name" value="YHS_seleno_dom"/>
    <property type="match status" value="1"/>
</dbReference>
<name>A0A3B0SIV8_9ZZZZ</name>
<protein>
    <recommendedName>
        <fullName evidence="2">YHS domain-containing protein</fullName>
    </recommendedName>
</protein>